<accession>A0ABQ6HXT4</accession>
<evidence type="ECO:0000313" key="1">
    <source>
        <dbReference type="EMBL" id="GMA23256.1"/>
    </source>
</evidence>
<name>A0ABQ6HXT4_9MICO</name>
<dbReference type="EMBL" id="BSUK01000001">
    <property type="protein sequence ID" value="GMA23256.1"/>
    <property type="molecule type" value="Genomic_DNA"/>
</dbReference>
<protein>
    <recommendedName>
        <fullName evidence="3">TetR family transcriptional regulator</fullName>
    </recommendedName>
</protein>
<dbReference type="InterPro" id="IPR009057">
    <property type="entry name" value="Homeodomain-like_sf"/>
</dbReference>
<sequence>MRIVPTPDSRVPTTPAQVRLMEACERVVARRGLGGTTIAEVTREADHRNHAAVRYHFGSLEALVRAMYGWRAAPLDAARRHGLERLDEAGRGHDVHALLALFVTTARENLQRLRPSAWARVQVALAADGPYVFFRRIDDDRAASGASRLPLDASREIFGRLADGARANGVAEPTLATATAVRSINQVFACWETDDENPDATAPPLDALTDQALRIGGAILDPGPVACSSQP</sequence>
<proteinExistence type="predicted"/>
<dbReference type="Proteomes" id="UP001157091">
    <property type="component" value="Unassembled WGS sequence"/>
</dbReference>
<keyword evidence="2" id="KW-1185">Reference proteome</keyword>
<organism evidence="1 2">
    <name type="scientific">Luteimicrobium album</name>
    <dbReference type="NCBI Taxonomy" id="1054550"/>
    <lineage>
        <taxon>Bacteria</taxon>
        <taxon>Bacillati</taxon>
        <taxon>Actinomycetota</taxon>
        <taxon>Actinomycetes</taxon>
        <taxon>Micrococcales</taxon>
        <taxon>Luteimicrobium</taxon>
    </lineage>
</organism>
<comment type="caution">
    <text evidence="1">The sequence shown here is derived from an EMBL/GenBank/DDBJ whole genome shotgun (WGS) entry which is preliminary data.</text>
</comment>
<reference evidence="2" key="1">
    <citation type="journal article" date="2019" name="Int. J. Syst. Evol. Microbiol.">
        <title>The Global Catalogue of Microorganisms (GCM) 10K type strain sequencing project: providing services to taxonomists for standard genome sequencing and annotation.</title>
        <authorList>
            <consortium name="The Broad Institute Genomics Platform"/>
            <consortium name="The Broad Institute Genome Sequencing Center for Infectious Disease"/>
            <person name="Wu L."/>
            <person name="Ma J."/>
        </authorList>
    </citation>
    <scope>NUCLEOTIDE SEQUENCE [LARGE SCALE GENOMIC DNA]</scope>
    <source>
        <strain evidence="2">NBRC 106348</strain>
    </source>
</reference>
<dbReference type="SUPFAM" id="SSF46689">
    <property type="entry name" value="Homeodomain-like"/>
    <property type="match status" value="1"/>
</dbReference>
<evidence type="ECO:0000313" key="2">
    <source>
        <dbReference type="Proteomes" id="UP001157091"/>
    </source>
</evidence>
<dbReference type="Gene3D" id="1.10.357.10">
    <property type="entry name" value="Tetracycline Repressor, domain 2"/>
    <property type="match status" value="1"/>
</dbReference>
<gene>
    <name evidence="1" type="ORF">GCM10025864_10150</name>
</gene>
<evidence type="ECO:0008006" key="3">
    <source>
        <dbReference type="Google" id="ProtNLM"/>
    </source>
</evidence>